<evidence type="ECO:0000256" key="1">
    <source>
        <dbReference type="ARBA" id="ARBA00004273"/>
    </source>
</evidence>
<feature type="region of interest" description="Disordered" evidence="9">
    <location>
        <begin position="94"/>
        <end position="123"/>
    </location>
</feature>
<comment type="subcellular location">
    <subcellularLocation>
        <location evidence="1">Mitochondrion inner membrane</location>
    </subcellularLocation>
</comment>
<dbReference type="PANTHER" id="PTHR15415:SF7">
    <property type="entry name" value="MICOS COMPLEX SUBUNIT MIC60"/>
    <property type="match status" value="1"/>
</dbReference>
<evidence type="ECO:0000256" key="4">
    <source>
        <dbReference type="ARBA" id="ARBA00022792"/>
    </source>
</evidence>
<evidence type="ECO:0000256" key="3">
    <source>
        <dbReference type="ARBA" id="ARBA00022692"/>
    </source>
</evidence>
<evidence type="ECO:0000256" key="8">
    <source>
        <dbReference type="SAM" id="Coils"/>
    </source>
</evidence>
<feature type="compositionally biased region" description="Polar residues" evidence="9">
    <location>
        <begin position="30"/>
        <end position="44"/>
    </location>
</feature>
<dbReference type="EMBL" id="JAGGNH010000004">
    <property type="protein sequence ID" value="KAJ0975105.1"/>
    <property type="molecule type" value="Genomic_DNA"/>
</dbReference>
<evidence type="ECO:0000313" key="11">
    <source>
        <dbReference type="Proteomes" id="UP001085076"/>
    </source>
</evidence>
<keyword evidence="6" id="KW-0496">Mitochondrion</keyword>
<feature type="region of interest" description="Disordered" evidence="9">
    <location>
        <begin position="156"/>
        <end position="309"/>
    </location>
</feature>
<evidence type="ECO:0000256" key="5">
    <source>
        <dbReference type="ARBA" id="ARBA00022989"/>
    </source>
</evidence>
<evidence type="ECO:0000256" key="2">
    <source>
        <dbReference type="ARBA" id="ARBA00010877"/>
    </source>
</evidence>
<keyword evidence="11" id="KW-1185">Reference proteome</keyword>
<name>A0A9D5HG06_9LILI</name>
<keyword evidence="4" id="KW-0999">Mitochondrion inner membrane</keyword>
<gene>
    <name evidence="10" type="ORF">J5N97_017070</name>
</gene>
<dbReference type="OrthoDB" id="10261039at2759"/>
<comment type="similarity">
    <text evidence="2">Belongs to the MICOS complex subunit Mic60 family.</text>
</comment>
<keyword evidence="3" id="KW-0812">Transmembrane</keyword>
<evidence type="ECO:0000256" key="6">
    <source>
        <dbReference type="ARBA" id="ARBA00023128"/>
    </source>
</evidence>
<keyword evidence="7" id="KW-0472">Membrane</keyword>
<dbReference type="AlphaFoldDB" id="A0A9D5HG06"/>
<feature type="coiled-coil region" evidence="8">
    <location>
        <begin position="336"/>
        <end position="417"/>
    </location>
</feature>
<feature type="compositionally biased region" description="Basic and acidic residues" evidence="9">
    <location>
        <begin position="94"/>
        <end position="113"/>
    </location>
</feature>
<keyword evidence="5" id="KW-1133">Transmembrane helix</keyword>
<reference evidence="10" key="2">
    <citation type="journal article" date="2022" name="Hortic Res">
        <title>The genome of Dioscorea zingiberensis sheds light on the biosynthesis, origin and evolution of the medicinally important diosgenin saponins.</title>
        <authorList>
            <person name="Li Y."/>
            <person name="Tan C."/>
            <person name="Li Z."/>
            <person name="Guo J."/>
            <person name="Li S."/>
            <person name="Chen X."/>
            <person name="Wang C."/>
            <person name="Dai X."/>
            <person name="Yang H."/>
            <person name="Song W."/>
            <person name="Hou L."/>
            <person name="Xu J."/>
            <person name="Tong Z."/>
            <person name="Xu A."/>
            <person name="Yuan X."/>
            <person name="Wang W."/>
            <person name="Yang Q."/>
            <person name="Chen L."/>
            <person name="Sun Z."/>
            <person name="Wang K."/>
            <person name="Pan B."/>
            <person name="Chen J."/>
            <person name="Bao Y."/>
            <person name="Liu F."/>
            <person name="Qi X."/>
            <person name="Gang D.R."/>
            <person name="Wen J."/>
            <person name="Li J."/>
        </authorList>
    </citation>
    <scope>NUCLEOTIDE SEQUENCE</scope>
    <source>
        <strain evidence="10">Dzin_1.0</strain>
    </source>
</reference>
<keyword evidence="8" id="KW-0175">Coiled coil</keyword>
<dbReference type="PANTHER" id="PTHR15415">
    <property type="entry name" value="MITOFILIN"/>
    <property type="match status" value="1"/>
</dbReference>
<dbReference type="Pfam" id="PF09731">
    <property type="entry name" value="Mitofilin"/>
    <property type="match status" value="1"/>
</dbReference>
<protein>
    <recommendedName>
        <fullName evidence="12">MICOS complex subunit MIC60</fullName>
    </recommendedName>
</protein>
<dbReference type="GO" id="GO:0042407">
    <property type="term" value="P:cristae formation"/>
    <property type="evidence" value="ECO:0007669"/>
    <property type="project" value="TreeGrafter"/>
</dbReference>
<reference evidence="10" key="1">
    <citation type="submission" date="2021-03" db="EMBL/GenBank/DDBJ databases">
        <authorList>
            <person name="Li Z."/>
            <person name="Yang C."/>
        </authorList>
    </citation>
    <scope>NUCLEOTIDE SEQUENCE</scope>
    <source>
        <strain evidence="10">Dzin_1.0</strain>
        <tissue evidence="10">Leaf</tissue>
    </source>
</reference>
<evidence type="ECO:0008006" key="12">
    <source>
        <dbReference type="Google" id="ProtNLM"/>
    </source>
</evidence>
<feature type="region of interest" description="Disordered" evidence="9">
    <location>
        <begin position="30"/>
        <end position="62"/>
    </location>
</feature>
<dbReference type="InterPro" id="IPR019133">
    <property type="entry name" value="MIC60"/>
</dbReference>
<feature type="compositionally biased region" description="Polar residues" evidence="9">
    <location>
        <begin position="182"/>
        <end position="199"/>
    </location>
</feature>
<dbReference type="GO" id="GO:0061617">
    <property type="term" value="C:MICOS complex"/>
    <property type="evidence" value="ECO:0007669"/>
    <property type="project" value="TreeGrafter"/>
</dbReference>
<evidence type="ECO:0000313" key="10">
    <source>
        <dbReference type="EMBL" id="KAJ0975105.1"/>
    </source>
</evidence>
<organism evidence="10 11">
    <name type="scientific">Dioscorea zingiberensis</name>
    <dbReference type="NCBI Taxonomy" id="325984"/>
    <lineage>
        <taxon>Eukaryota</taxon>
        <taxon>Viridiplantae</taxon>
        <taxon>Streptophyta</taxon>
        <taxon>Embryophyta</taxon>
        <taxon>Tracheophyta</taxon>
        <taxon>Spermatophyta</taxon>
        <taxon>Magnoliopsida</taxon>
        <taxon>Liliopsida</taxon>
        <taxon>Dioscoreales</taxon>
        <taxon>Dioscoreaceae</taxon>
        <taxon>Dioscorea</taxon>
    </lineage>
</organism>
<dbReference type="Proteomes" id="UP001085076">
    <property type="component" value="Miscellaneous, Linkage group lg04"/>
</dbReference>
<sequence>MLRRCVWELSSARSVHKRLTSQMPFLLSSRNEFSNTSQREQSQRPAPLGKSVAEKPAPQGNSSSKIVLGTVVFGVAVIAAYQTGYIDQFFQKDEKPSLKSTKSDSIKTPEDLKQSVGQEVLQSDEKPSKLIPNTDTVEDKDANYHLKDLKGNLEDAVEEKAAEEGSVPVEVNDSARIANETPEPTSEQTMDPNIASNDSLIVDNNMDSLKQNEAAETKSSTEQNDRIGSSNHVSEETGLIKNASDHDITAETPTVSVDEEKEVQKSLANSYSLQEDELPEVSVNQEKAGAFLSKSEDKEDPKDTNKSEDGKVLLDLIEAIHAAEKRQAETDAFIYAEEKRKLKEKYEKDVKDARARELMYAEEAAILDKELNKEKAKASAMIKSLEEKAEQRLREELQHKEEEAEMQLKKVKDLSKAELVAAIAAEKASQIERIAEANLNINALCMAFYARSEEARQSHSVHKLALGTLALEDALSQGLPIRSEIDALHKSLEGIDRDSLLSLALSSLPEETLNSGTYTQMQLNQKFDSMKGTLRHFSLIPAGGGGILAHTVAHIASSIKMKEDQSGDSIESLICSVEKFLLEGKLAEAADALEVGVRGSEAAGAVVEWVRQARNRAIAEQALSLLQSYASSITFA</sequence>
<comment type="caution">
    <text evidence="10">The sequence shown here is derived from an EMBL/GenBank/DDBJ whole genome shotgun (WGS) entry which is preliminary data.</text>
</comment>
<accession>A0A9D5HG06</accession>
<feature type="compositionally biased region" description="Polar residues" evidence="9">
    <location>
        <begin position="217"/>
        <end position="232"/>
    </location>
</feature>
<proteinExistence type="inferred from homology"/>
<evidence type="ECO:0000256" key="9">
    <source>
        <dbReference type="SAM" id="MobiDB-lite"/>
    </source>
</evidence>
<evidence type="ECO:0000256" key="7">
    <source>
        <dbReference type="ARBA" id="ARBA00023136"/>
    </source>
</evidence>
<feature type="compositionally biased region" description="Basic and acidic residues" evidence="9">
    <location>
        <begin position="294"/>
        <end position="309"/>
    </location>
</feature>